<feature type="compositionally biased region" description="Basic and acidic residues" evidence="1">
    <location>
        <begin position="196"/>
        <end position="221"/>
    </location>
</feature>
<reference evidence="3" key="1">
    <citation type="journal article" date="2019" name="Int. J. Syst. Evol. Microbiol.">
        <title>The Global Catalogue of Microorganisms (GCM) 10K type strain sequencing project: providing services to taxonomists for standard genome sequencing and annotation.</title>
        <authorList>
            <consortium name="The Broad Institute Genomics Platform"/>
            <consortium name="The Broad Institute Genome Sequencing Center for Infectious Disease"/>
            <person name="Wu L."/>
            <person name="Ma J."/>
        </authorList>
    </citation>
    <scope>NUCLEOTIDE SEQUENCE [LARGE SCALE GENOMIC DNA]</scope>
    <source>
        <strain evidence="3">JCM 14370</strain>
    </source>
</reference>
<organism evidence="2 3">
    <name type="scientific">Deinococcus roseus</name>
    <dbReference type="NCBI Taxonomy" id="392414"/>
    <lineage>
        <taxon>Bacteria</taxon>
        <taxon>Thermotogati</taxon>
        <taxon>Deinococcota</taxon>
        <taxon>Deinococci</taxon>
        <taxon>Deinococcales</taxon>
        <taxon>Deinococcaceae</taxon>
        <taxon>Deinococcus</taxon>
    </lineage>
</organism>
<comment type="caution">
    <text evidence="2">The sequence shown here is derived from an EMBL/GenBank/DDBJ whole genome shotgun (WGS) entry which is preliminary data.</text>
</comment>
<evidence type="ECO:0000313" key="2">
    <source>
        <dbReference type="EMBL" id="GGJ40594.1"/>
    </source>
</evidence>
<accession>A0ABQ2D146</accession>
<gene>
    <name evidence="2" type="ORF">GCM10008938_28340</name>
</gene>
<evidence type="ECO:0008006" key="4">
    <source>
        <dbReference type="Google" id="ProtNLM"/>
    </source>
</evidence>
<feature type="compositionally biased region" description="Basic and acidic residues" evidence="1">
    <location>
        <begin position="230"/>
        <end position="258"/>
    </location>
</feature>
<sequence length="278" mass="32376">MQAEELQYQLLVGNKAIGEQKVKIEAERNYWVIKAQTSFSHHLLGTGRREQLSRVRPKSRTSAYYFEGSENGGRKGTSFETLFDRKSGLVTVRQGKDEASIPMTQDYQDPLSLIQMLRELPDEEHALTIPMVGASVHIQRLPDQVISTLEGEKMTRVYYLRPGLSKVYIEMEPPFRPFKLTQPIDGGSMDVVLVRTPERRRPERSERSDRPERPERRDRDAQNNNQNNRDNNREGRDNQNREAQKDASREVRDSRNPRSELVISKTQNNMRKPRSRRK</sequence>
<evidence type="ECO:0000313" key="3">
    <source>
        <dbReference type="Proteomes" id="UP000632222"/>
    </source>
</evidence>
<proteinExistence type="predicted"/>
<protein>
    <recommendedName>
        <fullName evidence="4">DUF4340 domain-containing protein</fullName>
    </recommendedName>
</protein>
<dbReference type="EMBL" id="BMOD01000010">
    <property type="protein sequence ID" value="GGJ40594.1"/>
    <property type="molecule type" value="Genomic_DNA"/>
</dbReference>
<name>A0ABQ2D146_9DEIO</name>
<evidence type="ECO:0000256" key="1">
    <source>
        <dbReference type="SAM" id="MobiDB-lite"/>
    </source>
</evidence>
<dbReference type="Proteomes" id="UP000632222">
    <property type="component" value="Unassembled WGS sequence"/>
</dbReference>
<feature type="region of interest" description="Disordered" evidence="1">
    <location>
        <begin position="177"/>
        <end position="278"/>
    </location>
</feature>
<keyword evidence="3" id="KW-1185">Reference proteome</keyword>
<dbReference type="RefSeq" id="WP_189003352.1">
    <property type="nucleotide sequence ID" value="NZ_BMOD01000010.1"/>
</dbReference>